<feature type="transmembrane region" description="Helical" evidence="4">
    <location>
        <begin position="491"/>
        <end position="510"/>
    </location>
</feature>
<accession>A0AAV2HQX0</accession>
<keyword evidence="2" id="KW-0328">Glycosyltransferase</keyword>
<evidence type="ECO:0008006" key="7">
    <source>
        <dbReference type="Google" id="ProtNLM"/>
    </source>
</evidence>
<sequence>MFKFFSRKMSCLQVSPKSNNLMKGFLLYLLTAGYLQQAVVGKRVVVVPMPNLSHTRYLTNVARAMTTYGYEAWVCMPASVAAQGVFNTTGIHVLEYSSRDVDVVEDYMRYVRDAYWRDERVDMERMMAILFEHMETMVQDENLEKSIRDIGPDLMIIDNLPHMRTIAVMAYKLDIPFAFVGPLYEPVAYRVPFSTATFPSTLFPYTDAMTFPQRLISFLIHSATVVFEFFAHTDAVRRYAPEKPYLPIRELTSRAEIVLIESDPILDYPKVALPNVKLIGGTAVTQAVPLVEPFKSFVDTAENGVVVVSFGSHILDLPEPIYTKLANVFLRLNLRVVWRVNMTSPDPDKILTSSWIPQNDLLGHSKTKVFVTHCGQSSQYEALFHGVATLCIPIFLDQTYNAERARSKGYGLTVDLKKATEDEILAHIQEIHTNSTYTTNVRKASKLFKLNYGLPMDKAAFWLDHVIKYGGSYMRSAGQYMPGYQFYCVDLLAFLALISSVLILALYYMLKTVLRSVCNLTSVVKTYMRYSLDFLLTIYYEEIKAQLY</sequence>
<keyword evidence="3" id="KW-0808">Transferase</keyword>
<dbReference type="FunFam" id="3.40.50.2000:FF:000021">
    <property type="entry name" value="UDP-glucuronosyltransferase"/>
    <property type="match status" value="1"/>
</dbReference>
<evidence type="ECO:0000256" key="2">
    <source>
        <dbReference type="ARBA" id="ARBA00022676"/>
    </source>
</evidence>
<dbReference type="EMBL" id="CAXITT010000231">
    <property type="protein sequence ID" value="CAL1536497.1"/>
    <property type="molecule type" value="Genomic_DNA"/>
</dbReference>
<dbReference type="CDD" id="cd03784">
    <property type="entry name" value="GT1_Gtf-like"/>
    <property type="match status" value="1"/>
</dbReference>
<comment type="similarity">
    <text evidence="1">Belongs to the UDP-glycosyltransferase family.</text>
</comment>
<keyword evidence="6" id="KW-1185">Reference proteome</keyword>
<protein>
    <recommendedName>
        <fullName evidence="7">Glucuronosyltransferase</fullName>
    </recommendedName>
</protein>
<evidence type="ECO:0000256" key="3">
    <source>
        <dbReference type="ARBA" id="ARBA00022679"/>
    </source>
</evidence>
<dbReference type="Proteomes" id="UP001497497">
    <property type="component" value="Unassembled WGS sequence"/>
</dbReference>
<organism evidence="5 6">
    <name type="scientific">Lymnaea stagnalis</name>
    <name type="common">Great pond snail</name>
    <name type="synonym">Helix stagnalis</name>
    <dbReference type="NCBI Taxonomy" id="6523"/>
    <lineage>
        <taxon>Eukaryota</taxon>
        <taxon>Metazoa</taxon>
        <taxon>Spiralia</taxon>
        <taxon>Lophotrochozoa</taxon>
        <taxon>Mollusca</taxon>
        <taxon>Gastropoda</taxon>
        <taxon>Heterobranchia</taxon>
        <taxon>Euthyneura</taxon>
        <taxon>Panpulmonata</taxon>
        <taxon>Hygrophila</taxon>
        <taxon>Lymnaeoidea</taxon>
        <taxon>Lymnaeidae</taxon>
        <taxon>Lymnaea</taxon>
    </lineage>
</organism>
<dbReference type="PANTHER" id="PTHR48043">
    <property type="entry name" value="EG:EG0003.4 PROTEIN-RELATED"/>
    <property type="match status" value="1"/>
</dbReference>
<dbReference type="GO" id="GO:0008194">
    <property type="term" value="F:UDP-glycosyltransferase activity"/>
    <property type="evidence" value="ECO:0007669"/>
    <property type="project" value="InterPro"/>
</dbReference>
<dbReference type="AlphaFoldDB" id="A0AAV2HQX0"/>
<evidence type="ECO:0000256" key="4">
    <source>
        <dbReference type="SAM" id="Phobius"/>
    </source>
</evidence>
<dbReference type="SUPFAM" id="SSF53756">
    <property type="entry name" value="UDP-Glycosyltransferase/glycogen phosphorylase"/>
    <property type="match status" value="1"/>
</dbReference>
<comment type="caution">
    <text evidence="5">The sequence shown here is derived from an EMBL/GenBank/DDBJ whole genome shotgun (WGS) entry which is preliminary data.</text>
</comment>
<evidence type="ECO:0000256" key="1">
    <source>
        <dbReference type="ARBA" id="ARBA00009995"/>
    </source>
</evidence>
<reference evidence="5 6" key="1">
    <citation type="submission" date="2024-04" db="EMBL/GenBank/DDBJ databases">
        <authorList>
            <consortium name="Genoscope - CEA"/>
            <person name="William W."/>
        </authorList>
    </citation>
    <scope>NUCLEOTIDE SEQUENCE [LARGE SCALE GENOMIC DNA]</scope>
</reference>
<dbReference type="Gene3D" id="3.40.50.2000">
    <property type="entry name" value="Glycogen Phosphorylase B"/>
    <property type="match status" value="2"/>
</dbReference>
<evidence type="ECO:0000313" key="5">
    <source>
        <dbReference type="EMBL" id="CAL1536497.1"/>
    </source>
</evidence>
<dbReference type="InterPro" id="IPR002213">
    <property type="entry name" value="UDP_glucos_trans"/>
</dbReference>
<keyword evidence="4" id="KW-0472">Membrane</keyword>
<dbReference type="Pfam" id="PF00201">
    <property type="entry name" value="UDPGT"/>
    <property type="match status" value="1"/>
</dbReference>
<dbReference type="InterPro" id="IPR050271">
    <property type="entry name" value="UDP-glycosyltransferase"/>
</dbReference>
<keyword evidence="4" id="KW-1133">Transmembrane helix</keyword>
<proteinExistence type="inferred from homology"/>
<name>A0AAV2HQX0_LYMST</name>
<evidence type="ECO:0000313" key="6">
    <source>
        <dbReference type="Proteomes" id="UP001497497"/>
    </source>
</evidence>
<dbReference type="PANTHER" id="PTHR48043:SF145">
    <property type="entry name" value="FI06409P-RELATED"/>
    <property type="match status" value="1"/>
</dbReference>
<gene>
    <name evidence="5" type="ORF">GSLYS_00010410001</name>
</gene>
<keyword evidence="4" id="KW-0812">Transmembrane</keyword>